<organism evidence="1 2">
    <name type="scientific">Mesoplasma lactucae ATCC 49193</name>
    <dbReference type="NCBI Taxonomy" id="81460"/>
    <lineage>
        <taxon>Bacteria</taxon>
        <taxon>Bacillati</taxon>
        <taxon>Mycoplasmatota</taxon>
        <taxon>Mollicutes</taxon>
        <taxon>Entomoplasmatales</taxon>
        <taxon>Entomoplasmataceae</taxon>
        <taxon>Mesoplasma</taxon>
    </lineage>
</organism>
<proteinExistence type="predicted"/>
<gene>
    <name evidence="1" type="ORF">CP520_01570</name>
</gene>
<dbReference type="AlphaFoldDB" id="A0A291IR77"/>
<dbReference type="Gene3D" id="3.40.50.1000">
    <property type="entry name" value="HAD superfamily/HAD-like"/>
    <property type="match status" value="1"/>
</dbReference>
<dbReference type="InterPro" id="IPR000150">
    <property type="entry name" value="Cof"/>
</dbReference>
<dbReference type="Pfam" id="PF08282">
    <property type="entry name" value="Hydrolase_3"/>
    <property type="match status" value="1"/>
</dbReference>
<evidence type="ECO:0000313" key="2">
    <source>
        <dbReference type="Proteomes" id="UP000232227"/>
    </source>
</evidence>
<dbReference type="PANTHER" id="PTHR10000:SF8">
    <property type="entry name" value="HAD SUPERFAMILY HYDROLASE-LIKE, TYPE 3"/>
    <property type="match status" value="1"/>
</dbReference>
<dbReference type="SUPFAM" id="SSF56784">
    <property type="entry name" value="HAD-like"/>
    <property type="match status" value="1"/>
</dbReference>
<dbReference type="GO" id="GO:0000287">
    <property type="term" value="F:magnesium ion binding"/>
    <property type="evidence" value="ECO:0007669"/>
    <property type="project" value="TreeGrafter"/>
</dbReference>
<keyword evidence="2" id="KW-1185">Reference proteome</keyword>
<dbReference type="RefSeq" id="WP_096862733.1">
    <property type="nucleotide sequence ID" value="NZ_CP023668.1"/>
</dbReference>
<dbReference type="InterPro" id="IPR036412">
    <property type="entry name" value="HAD-like_sf"/>
</dbReference>
<dbReference type="Gene3D" id="3.30.1240.10">
    <property type="match status" value="1"/>
</dbReference>
<reference evidence="1 2" key="1">
    <citation type="submission" date="2017-09" db="EMBL/GenBank/DDBJ databases">
        <title>SPAdes assembly of the Mesoplasma lactucae genome.</title>
        <authorList>
            <person name="Knight T.F."/>
            <person name="Rubinstein R."/>
            <person name="Citino T."/>
        </authorList>
    </citation>
    <scope>NUCLEOTIDE SEQUENCE [LARGE SCALE GENOMIC DNA]</scope>
    <source>
        <strain evidence="1 2">831-C4</strain>
    </source>
</reference>
<dbReference type="GO" id="GO:0005829">
    <property type="term" value="C:cytosol"/>
    <property type="evidence" value="ECO:0007669"/>
    <property type="project" value="TreeGrafter"/>
</dbReference>
<dbReference type="InterPro" id="IPR006379">
    <property type="entry name" value="HAD-SF_hydro_IIB"/>
</dbReference>
<dbReference type="EMBL" id="CP023668">
    <property type="protein sequence ID" value="ATG97445.1"/>
    <property type="molecule type" value="Genomic_DNA"/>
</dbReference>
<name>A0A291IR77_9MOLU</name>
<dbReference type="NCBIfam" id="TIGR01484">
    <property type="entry name" value="HAD-SF-IIB"/>
    <property type="match status" value="1"/>
</dbReference>
<dbReference type="OrthoDB" id="388395at2"/>
<evidence type="ECO:0000313" key="1">
    <source>
        <dbReference type="EMBL" id="ATG97445.1"/>
    </source>
</evidence>
<protein>
    <submittedName>
        <fullName evidence="1">Hydrolase</fullName>
    </submittedName>
</protein>
<sequence>MSLFEKELPFVLSDVDGTLALADLIIPENTIKSVLNYQKKSGYRFSFITGRNVIVNKKIADELKIQLPIVSCNGALITDNKGKILSVDYLDKTTCVKIFRQAAKEGLDIVAYTPDAIVGTPNSNRVIAWRTYRDKQKPKHQFKITTYPNLDDIATAIADEEFKPVELVCTFENQDQKTRMVELFNQFSDQIDYVQSLAFMTNVLKKGINKGYGLNKWCEIVKTNVPYVVCFGDNYNDIAMLKEVKHGYAVGNAVEALKEVAFKVVESVDNNGVGRQLENIMKNEY</sequence>
<dbReference type="KEGG" id="mlac:CP520_01570"/>
<dbReference type="GO" id="GO:0016791">
    <property type="term" value="F:phosphatase activity"/>
    <property type="evidence" value="ECO:0007669"/>
    <property type="project" value="UniProtKB-ARBA"/>
</dbReference>
<dbReference type="PANTHER" id="PTHR10000">
    <property type="entry name" value="PHOSPHOSERINE PHOSPHATASE"/>
    <property type="match status" value="1"/>
</dbReference>
<dbReference type="Proteomes" id="UP000232227">
    <property type="component" value="Chromosome"/>
</dbReference>
<accession>A0A291IR77</accession>
<dbReference type="NCBIfam" id="TIGR00099">
    <property type="entry name" value="Cof-subfamily"/>
    <property type="match status" value="1"/>
</dbReference>
<dbReference type="InterPro" id="IPR023214">
    <property type="entry name" value="HAD_sf"/>
</dbReference>
<keyword evidence="1" id="KW-0378">Hydrolase</keyword>